<feature type="region of interest" description="Disordered" evidence="1">
    <location>
        <begin position="1"/>
        <end position="31"/>
    </location>
</feature>
<dbReference type="KEGG" id="sna:Snas_5996"/>
<evidence type="ECO:0000313" key="4">
    <source>
        <dbReference type="Proteomes" id="UP000000844"/>
    </source>
</evidence>
<name>D3Q093_STANL</name>
<dbReference type="RefSeq" id="WP_013021193.1">
    <property type="nucleotide sequence ID" value="NC_013947.1"/>
</dbReference>
<protein>
    <submittedName>
        <fullName evidence="3">Uncharacterized protein</fullName>
    </submittedName>
</protein>
<accession>D3Q093</accession>
<dbReference type="eggNOG" id="ENOG5033X8U">
    <property type="taxonomic scope" value="Bacteria"/>
</dbReference>
<reference evidence="3 4" key="1">
    <citation type="journal article" date="2009" name="Stand. Genomic Sci.">
        <title>Complete genome sequence of Stackebrandtia nassauensis type strain (LLR-40K-21).</title>
        <authorList>
            <person name="Munk C."/>
            <person name="Lapidus A."/>
            <person name="Copeland A."/>
            <person name="Jando M."/>
            <person name="Mayilraj S."/>
            <person name="Glavina Del Rio T."/>
            <person name="Nolan M."/>
            <person name="Chen F."/>
            <person name="Lucas S."/>
            <person name="Tice H."/>
            <person name="Cheng J.F."/>
            <person name="Han C."/>
            <person name="Detter J.C."/>
            <person name="Bruce D."/>
            <person name="Goodwin L."/>
            <person name="Chain P."/>
            <person name="Pitluck S."/>
            <person name="Goker M."/>
            <person name="Ovchinikova G."/>
            <person name="Pati A."/>
            <person name="Ivanova N."/>
            <person name="Mavromatis K."/>
            <person name="Chen A."/>
            <person name="Palaniappan K."/>
            <person name="Land M."/>
            <person name="Hauser L."/>
            <person name="Chang Y.J."/>
            <person name="Jeffries C.D."/>
            <person name="Bristow J."/>
            <person name="Eisen J.A."/>
            <person name="Markowitz V."/>
            <person name="Hugenholtz P."/>
            <person name="Kyrpides N.C."/>
            <person name="Klenk H.P."/>
        </authorList>
    </citation>
    <scope>NUCLEOTIDE SEQUENCE [LARGE SCALE GENOMIC DNA]</scope>
    <source>
        <strain evidence="4">DSM 44728 / CIP 108903 / NRRL B-16338 / NBRC 102104 / LLR-40K-21</strain>
    </source>
</reference>
<evidence type="ECO:0000256" key="1">
    <source>
        <dbReference type="SAM" id="MobiDB-lite"/>
    </source>
</evidence>
<dbReference type="Proteomes" id="UP000000844">
    <property type="component" value="Chromosome"/>
</dbReference>
<proteinExistence type="predicted"/>
<dbReference type="AlphaFoldDB" id="D3Q093"/>
<gene>
    <name evidence="3" type="ordered locus">Snas_5996</name>
</gene>
<dbReference type="OrthoDB" id="3294797at2"/>
<dbReference type="EMBL" id="CP001778">
    <property type="protein sequence ID" value="ADD45622.1"/>
    <property type="molecule type" value="Genomic_DNA"/>
</dbReference>
<keyword evidence="2" id="KW-0812">Transmembrane</keyword>
<dbReference type="HOGENOM" id="CLU_885406_0_0_11"/>
<evidence type="ECO:0000313" key="3">
    <source>
        <dbReference type="EMBL" id="ADD45622.1"/>
    </source>
</evidence>
<sequence>MTTPDPVSDETPQADPDGTPRVDQDSPPLIAPANRPRAILILVIGLAALVWFCSGMPFDDTPPHLSTPSPESTDTVPPDAPPTDKPSDDGEVRIVEKGYQPLVDVAGEPQVSWGAMVENTSEEMVAVVTLKLAILDGDGKSLNKEHGDYDLDPTVPVILPGQRVGIGDVVYMDSSGVAKVKLDVADVRWYPVDGQTGAFAELKVSKVKGSWVNQGQEVPYWGDDEIGAYADERGDLLLRFRVDSGYERIVERPGGCAIFRDDNGKIVGASPLEALNLRAEIPPGWSKQHLIVTDGPPENFDASATKVYVYPKGY</sequence>
<keyword evidence="4" id="KW-1185">Reference proteome</keyword>
<feature type="region of interest" description="Disordered" evidence="1">
    <location>
        <begin position="62"/>
        <end position="90"/>
    </location>
</feature>
<organism evidence="3 4">
    <name type="scientific">Stackebrandtia nassauensis (strain DSM 44728 / CIP 108903 / NRRL B-16338 / NBRC 102104 / LLR-40K-21)</name>
    <dbReference type="NCBI Taxonomy" id="446470"/>
    <lineage>
        <taxon>Bacteria</taxon>
        <taxon>Bacillati</taxon>
        <taxon>Actinomycetota</taxon>
        <taxon>Actinomycetes</taxon>
        <taxon>Glycomycetales</taxon>
        <taxon>Glycomycetaceae</taxon>
        <taxon>Stackebrandtia</taxon>
    </lineage>
</organism>
<keyword evidence="2" id="KW-0472">Membrane</keyword>
<evidence type="ECO:0000256" key="2">
    <source>
        <dbReference type="SAM" id="Phobius"/>
    </source>
</evidence>
<keyword evidence="2" id="KW-1133">Transmembrane helix</keyword>
<feature type="transmembrane region" description="Helical" evidence="2">
    <location>
        <begin position="38"/>
        <end position="58"/>
    </location>
</feature>